<dbReference type="InterPro" id="IPR021986">
    <property type="entry name" value="Spherulin4"/>
</dbReference>
<dbReference type="OrthoDB" id="5342184at2759"/>
<dbReference type="AlphaFoldDB" id="A0A0G2H1Z3"/>
<accession>A0A0G2H1Z3</accession>
<reference evidence="1 2" key="2">
    <citation type="submission" date="2015-05" db="EMBL/GenBank/DDBJ databases">
        <authorList>
            <person name="Morales-Cruz A."/>
            <person name="Amrine K.C."/>
            <person name="Cantu D."/>
        </authorList>
    </citation>
    <scope>NUCLEOTIDE SEQUENCE [LARGE SCALE GENOMIC DNA]</scope>
    <source>
        <strain evidence="1">UCRPC4</strain>
    </source>
</reference>
<keyword evidence="2" id="KW-1185">Reference proteome</keyword>
<dbReference type="Pfam" id="PF12138">
    <property type="entry name" value="Spherulin4"/>
    <property type="match status" value="1"/>
</dbReference>
<comment type="caution">
    <text evidence="1">The sequence shown here is derived from an EMBL/GenBank/DDBJ whole genome shotgun (WGS) entry which is preliminary data.</text>
</comment>
<evidence type="ECO:0000313" key="2">
    <source>
        <dbReference type="Proteomes" id="UP000053317"/>
    </source>
</evidence>
<protein>
    <submittedName>
        <fullName evidence="1">Putative cell surface protein</fullName>
    </submittedName>
</protein>
<dbReference type="Proteomes" id="UP000053317">
    <property type="component" value="Unassembled WGS sequence"/>
</dbReference>
<evidence type="ECO:0000313" key="1">
    <source>
        <dbReference type="EMBL" id="KKY22815.1"/>
    </source>
</evidence>
<gene>
    <name evidence="1" type="ORF">UCRPC4_g03141</name>
</gene>
<reference evidence="1 2" key="1">
    <citation type="submission" date="2015-05" db="EMBL/GenBank/DDBJ databases">
        <title>Distinctive expansion of gene families associated with plant cell wall degradation and secondary metabolism in the genomes of grapevine trunk pathogens.</title>
        <authorList>
            <person name="Lawrence D.P."/>
            <person name="Travadon R."/>
            <person name="Rolshausen P.E."/>
            <person name="Baumgartner K."/>
        </authorList>
    </citation>
    <scope>NUCLEOTIDE SEQUENCE [LARGE SCALE GENOMIC DNA]</scope>
    <source>
        <strain evidence="1">UCRPC4</strain>
    </source>
</reference>
<name>A0A0G2H1Z3_PHACM</name>
<proteinExistence type="predicted"/>
<organism evidence="1 2">
    <name type="scientific">Phaeomoniella chlamydospora</name>
    <name type="common">Phaeoacremonium chlamydosporum</name>
    <dbReference type="NCBI Taxonomy" id="158046"/>
    <lineage>
        <taxon>Eukaryota</taxon>
        <taxon>Fungi</taxon>
        <taxon>Dikarya</taxon>
        <taxon>Ascomycota</taxon>
        <taxon>Pezizomycotina</taxon>
        <taxon>Eurotiomycetes</taxon>
        <taxon>Chaetothyriomycetidae</taxon>
        <taxon>Phaeomoniellales</taxon>
        <taxon>Phaeomoniellaceae</taxon>
        <taxon>Phaeomoniella</taxon>
    </lineage>
</organism>
<dbReference type="PANTHER" id="PTHR35040:SF8">
    <property type="entry name" value="SURFACE PROTEIN, PUTATIVE (AFU_ORTHOLOGUE AFUA_4G14085)-RELATED"/>
    <property type="match status" value="1"/>
</dbReference>
<dbReference type="PANTHER" id="PTHR35040">
    <property type="match status" value="1"/>
</dbReference>
<dbReference type="EMBL" id="LCWF01000073">
    <property type="protein sequence ID" value="KKY22815.1"/>
    <property type="molecule type" value="Genomic_DNA"/>
</dbReference>
<sequence>MESKATVLVPLYIYPITTHPNVDFLVIVNPNSGPGGSPLPSHDYVREVPKLNAHPNVTTVGYIKIDYCKRPLSETFEEIETYAGWAKQHEHSGLFVEGIFVDETPNHYSTDRAQYLDAVLTHIKSSEGILRDKLVIHNPGTPPDAGLADPGPDMIVTCEEPYGRYKGQEVQQRLREYHYDQPRSGYMISAVPEGQIEPLVSELRHRGSYLFVTDLVDDFYESFGESWSNFVAAIETGMMAKAEVSMER</sequence>